<reference evidence="2" key="1">
    <citation type="submission" date="2020-04" db="EMBL/GenBank/DDBJ databases">
        <authorList>
            <person name="Chiriac C."/>
            <person name="Salcher M."/>
            <person name="Ghai R."/>
            <person name="Kavagutti S V."/>
        </authorList>
    </citation>
    <scope>NUCLEOTIDE SEQUENCE</scope>
</reference>
<evidence type="ECO:0000256" key="1">
    <source>
        <dbReference type="SAM" id="Phobius"/>
    </source>
</evidence>
<evidence type="ECO:0000313" key="2">
    <source>
        <dbReference type="EMBL" id="CAB4138246.1"/>
    </source>
</evidence>
<gene>
    <name evidence="2" type="ORF">UFOVP329_8</name>
</gene>
<accession>A0A6J5LZG8</accession>
<organism evidence="2">
    <name type="scientific">uncultured Caudovirales phage</name>
    <dbReference type="NCBI Taxonomy" id="2100421"/>
    <lineage>
        <taxon>Viruses</taxon>
        <taxon>Duplodnaviria</taxon>
        <taxon>Heunggongvirae</taxon>
        <taxon>Uroviricota</taxon>
        <taxon>Caudoviricetes</taxon>
        <taxon>Peduoviridae</taxon>
        <taxon>Maltschvirus</taxon>
        <taxon>Maltschvirus maltsch</taxon>
    </lineage>
</organism>
<proteinExistence type="predicted"/>
<name>A0A6J5LZG8_9CAUD</name>
<sequence length="45" mass="4889">MSAITRHVPMIRRPASNTKSSIVLLIVDAMLVGMLCVLIVVAIVR</sequence>
<protein>
    <submittedName>
        <fullName evidence="2">Uncharacterized protein</fullName>
    </submittedName>
</protein>
<keyword evidence="1" id="KW-0472">Membrane</keyword>
<feature type="transmembrane region" description="Helical" evidence="1">
    <location>
        <begin position="21"/>
        <end position="44"/>
    </location>
</feature>
<dbReference type="EMBL" id="LR796342">
    <property type="protein sequence ID" value="CAB4138246.1"/>
    <property type="molecule type" value="Genomic_DNA"/>
</dbReference>
<keyword evidence="1" id="KW-1133">Transmembrane helix</keyword>
<keyword evidence="1" id="KW-0812">Transmembrane</keyword>